<evidence type="ECO:0000256" key="1">
    <source>
        <dbReference type="ARBA" id="ARBA00007169"/>
    </source>
</evidence>
<dbReference type="Proteomes" id="UP000291338">
    <property type="component" value="Unassembled WGS sequence"/>
</dbReference>
<dbReference type="InterPro" id="IPR029058">
    <property type="entry name" value="AB_hydrolase_fold"/>
</dbReference>
<dbReference type="EMBL" id="PPSX01000096">
    <property type="protein sequence ID" value="RZQ51502.1"/>
    <property type="molecule type" value="Genomic_DNA"/>
</dbReference>
<accession>A0A4Q7IJ02</accession>
<comment type="caution">
    <text evidence="3">The sequence shown here is derived from an EMBL/GenBank/DDBJ whole genome shotgun (WGS) entry which is preliminary data.</text>
</comment>
<evidence type="ECO:0000313" key="4">
    <source>
        <dbReference type="Proteomes" id="UP000291338"/>
    </source>
</evidence>
<evidence type="ECO:0000313" key="3">
    <source>
        <dbReference type="EMBL" id="RZQ51502.1"/>
    </source>
</evidence>
<reference evidence="3 4" key="1">
    <citation type="submission" date="2018-01" db="EMBL/GenBank/DDBJ databases">
        <title>Co-occurrence of chitin degradation, pigmentation and bioactivity in marine Pseudoalteromonas.</title>
        <authorList>
            <person name="Paulsen S."/>
            <person name="Gram L."/>
            <person name="Machado H."/>
        </authorList>
    </citation>
    <scope>NUCLEOTIDE SEQUENCE [LARGE SCALE GENOMIC DNA]</scope>
    <source>
        <strain evidence="3 4">S3898</strain>
    </source>
</reference>
<proteinExistence type="inferred from homology"/>
<evidence type="ECO:0000259" key="2">
    <source>
        <dbReference type="Pfam" id="PF00975"/>
    </source>
</evidence>
<dbReference type="PANTHER" id="PTHR11487:SF0">
    <property type="entry name" value="S-ACYL FATTY ACID SYNTHASE THIOESTERASE, MEDIUM CHAIN"/>
    <property type="match status" value="1"/>
</dbReference>
<dbReference type="GO" id="GO:0008610">
    <property type="term" value="P:lipid biosynthetic process"/>
    <property type="evidence" value="ECO:0007669"/>
    <property type="project" value="TreeGrafter"/>
</dbReference>
<dbReference type="Gene3D" id="3.40.50.1820">
    <property type="entry name" value="alpha/beta hydrolase"/>
    <property type="match status" value="1"/>
</dbReference>
<protein>
    <submittedName>
        <fullName evidence="3">Thioesterase</fullName>
    </submittedName>
</protein>
<organism evidence="3 4">
    <name type="scientific">Pseudoalteromonas phenolica</name>
    <dbReference type="NCBI Taxonomy" id="161398"/>
    <lineage>
        <taxon>Bacteria</taxon>
        <taxon>Pseudomonadati</taxon>
        <taxon>Pseudomonadota</taxon>
        <taxon>Gammaproteobacteria</taxon>
        <taxon>Alteromonadales</taxon>
        <taxon>Pseudoalteromonadaceae</taxon>
        <taxon>Pseudoalteromonas</taxon>
    </lineage>
</organism>
<comment type="similarity">
    <text evidence="1">Belongs to the thioesterase family.</text>
</comment>
<dbReference type="InterPro" id="IPR001031">
    <property type="entry name" value="Thioesterase"/>
</dbReference>
<sequence length="268" mass="30360">MQQNNLTHIQSFHSHTQGACYRVFNPKPNASKRLFIFPHASGSASYFRQWHEFVDPDIEVVVIQYPGRENRLSEPLINNMSQLVATLAVGLRPLLDKPFIIFGHSMGGAVAYELTLRLQSYRYREPCHLIISAIEGPSCHHQGQLHKASDDKLLAELTRLNGTHVDFKLYQELADMVLPLMRNDYQLIETYQPDLDAPKVTCPVTVMAAEQDTELTIAEAQTWQQVSAASFAINTYPGDHFYITPLVSSVTRDICKLYPSNQNWLCAP</sequence>
<dbReference type="AlphaFoldDB" id="A0A4Q7IJ02"/>
<dbReference type="InterPro" id="IPR012223">
    <property type="entry name" value="TEII"/>
</dbReference>
<dbReference type="Pfam" id="PF00975">
    <property type="entry name" value="Thioesterase"/>
    <property type="match status" value="1"/>
</dbReference>
<feature type="domain" description="Thioesterase" evidence="2">
    <location>
        <begin position="33"/>
        <end position="249"/>
    </location>
</feature>
<dbReference type="SUPFAM" id="SSF53474">
    <property type="entry name" value="alpha/beta-Hydrolases"/>
    <property type="match status" value="1"/>
</dbReference>
<name>A0A4Q7IJ02_9GAMM</name>
<dbReference type="PANTHER" id="PTHR11487">
    <property type="entry name" value="THIOESTERASE"/>
    <property type="match status" value="1"/>
</dbReference>
<dbReference type="RefSeq" id="WP_130257104.1">
    <property type="nucleotide sequence ID" value="NZ_PPSX01000096.1"/>
</dbReference>
<gene>
    <name evidence="3" type="ORF">C1E23_19245</name>
</gene>